<name>A0A841CE93_9PSEU</name>
<dbReference type="Proteomes" id="UP000547510">
    <property type="component" value="Unassembled WGS sequence"/>
</dbReference>
<organism evidence="2 3">
    <name type="scientific">Saccharothrix tamanrassetensis</name>
    <dbReference type="NCBI Taxonomy" id="1051531"/>
    <lineage>
        <taxon>Bacteria</taxon>
        <taxon>Bacillati</taxon>
        <taxon>Actinomycetota</taxon>
        <taxon>Actinomycetes</taxon>
        <taxon>Pseudonocardiales</taxon>
        <taxon>Pseudonocardiaceae</taxon>
        <taxon>Saccharothrix</taxon>
    </lineage>
</organism>
<comment type="caution">
    <text evidence="2">The sequence shown here is derived from an EMBL/GenBank/DDBJ whole genome shotgun (WGS) entry which is preliminary data.</text>
</comment>
<gene>
    <name evidence="2" type="ORF">FHS29_001037</name>
</gene>
<proteinExistence type="predicted"/>
<sequence>MIGLASWVTEATPAVISVTAVAGLRFLLLLLVILPLIWSGKPARRRAAADALRILTRRRPRGDDRSSPDQGS</sequence>
<reference evidence="2 3" key="1">
    <citation type="submission" date="2020-08" db="EMBL/GenBank/DDBJ databases">
        <title>Genomic Encyclopedia of Type Strains, Phase III (KMG-III): the genomes of soil and plant-associated and newly described type strains.</title>
        <authorList>
            <person name="Whitman W."/>
        </authorList>
    </citation>
    <scope>NUCLEOTIDE SEQUENCE [LARGE SCALE GENOMIC DNA]</scope>
    <source>
        <strain evidence="2 3">CECT 8640</strain>
    </source>
</reference>
<keyword evidence="1" id="KW-0812">Transmembrane</keyword>
<dbReference type="EMBL" id="JACHJN010000002">
    <property type="protein sequence ID" value="MBB5954467.1"/>
    <property type="molecule type" value="Genomic_DNA"/>
</dbReference>
<evidence type="ECO:0000256" key="1">
    <source>
        <dbReference type="SAM" id="Phobius"/>
    </source>
</evidence>
<dbReference type="RefSeq" id="WP_184688779.1">
    <property type="nucleotide sequence ID" value="NZ_JACHJN010000002.1"/>
</dbReference>
<dbReference type="AlphaFoldDB" id="A0A841CE93"/>
<evidence type="ECO:0000313" key="3">
    <source>
        <dbReference type="Proteomes" id="UP000547510"/>
    </source>
</evidence>
<keyword evidence="3" id="KW-1185">Reference proteome</keyword>
<evidence type="ECO:0000313" key="2">
    <source>
        <dbReference type="EMBL" id="MBB5954467.1"/>
    </source>
</evidence>
<keyword evidence="1" id="KW-1133">Transmembrane helix</keyword>
<protein>
    <submittedName>
        <fullName evidence="2">Uncharacterized protein</fullName>
    </submittedName>
</protein>
<accession>A0A841CE93</accession>
<keyword evidence="1" id="KW-0472">Membrane</keyword>
<feature type="transmembrane region" description="Helical" evidence="1">
    <location>
        <begin position="14"/>
        <end position="38"/>
    </location>
</feature>